<sequence>MSSGSLQAYGPTGHRVIAAIAEKHLTPQARTAVDAILGDTFMAEAAFWPDEMKSSPDPFWRTESYTYHFINFPDGVTYEESEKNPAGDAYTALEKYTAVLKDTTAAQEERYKALAFVLHIVGDLHQPLHAGRAEDWGGNKIQVVWFEEMTNLHMVWDEHLIDHKKLSYSEWTAFLDKKITPEEIAVWQNSTPLTWVHELAAMRGDIYANGKGILSWDYVYQNTPLLKSQLSKGGIRLAGYLNAIFK</sequence>
<keyword evidence="8" id="KW-1185">Reference proteome</keyword>
<dbReference type="InterPro" id="IPR008947">
    <property type="entry name" value="PLipase_C/P1_nuclease_dom_sf"/>
</dbReference>
<keyword evidence="6" id="KW-0325">Glycoprotein</keyword>
<dbReference type="InterPro" id="IPR003154">
    <property type="entry name" value="S1/P1nuclease"/>
</dbReference>
<proteinExistence type="predicted"/>
<dbReference type="PANTHER" id="PTHR33146">
    <property type="entry name" value="ENDONUCLEASE 4"/>
    <property type="match status" value="1"/>
</dbReference>
<evidence type="ECO:0000313" key="7">
    <source>
        <dbReference type="EMBL" id="MFC3053505.1"/>
    </source>
</evidence>
<evidence type="ECO:0000313" key="8">
    <source>
        <dbReference type="Proteomes" id="UP001595444"/>
    </source>
</evidence>
<dbReference type="CDD" id="cd11010">
    <property type="entry name" value="S1-P1_nuclease"/>
    <property type="match status" value="1"/>
</dbReference>
<dbReference type="PANTHER" id="PTHR33146:SF26">
    <property type="entry name" value="ENDONUCLEASE 4"/>
    <property type="match status" value="1"/>
</dbReference>
<dbReference type="EMBL" id="JBHRSL010000027">
    <property type="protein sequence ID" value="MFC3053505.1"/>
    <property type="molecule type" value="Genomic_DNA"/>
</dbReference>
<keyword evidence="2" id="KW-0479">Metal-binding</keyword>
<keyword evidence="1" id="KW-0540">Nuclease</keyword>
<name>A0ABV7DA62_9PROT</name>
<keyword evidence="3" id="KW-0255">Endonuclease</keyword>
<evidence type="ECO:0000256" key="5">
    <source>
        <dbReference type="ARBA" id="ARBA00023157"/>
    </source>
</evidence>
<dbReference type="Gene3D" id="1.10.575.10">
    <property type="entry name" value="P1 Nuclease"/>
    <property type="match status" value="1"/>
</dbReference>
<gene>
    <name evidence="7" type="ORF">ACFOKA_16520</name>
</gene>
<keyword evidence="5" id="KW-1015">Disulfide bond</keyword>
<reference evidence="8" key="1">
    <citation type="journal article" date="2019" name="Int. J. Syst. Evol. Microbiol.">
        <title>The Global Catalogue of Microorganisms (GCM) 10K type strain sequencing project: providing services to taxonomists for standard genome sequencing and annotation.</title>
        <authorList>
            <consortium name="The Broad Institute Genomics Platform"/>
            <consortium name="The Broad Institute Genome Sequencing Center for Infectious Disease"/>
            <person name="Wu L."/>
            <person name="Ma J."/>
        </authorList>
    </citation>
    <scope>NUCLEOTIDE SEQUENCE [LARGE SCALE GENOMIC DNA]</scope>
    <source>
        <strain evidence="8">KCTC 62164</strain>
    </source>
</reference>
<accession>A0ABV7DA62</accession>
<dbReference type="Pfam" id="PF02265">
    <property type="entry name" value="S1-P1_nuclease"/>
    <property type="match status" value="1"/>
</dbReference>
<keyword evidence="4" id="KW-0378">Hydrolase</keyword>
<evidence type="ECO:0000256" key="3">
    <source>
        <dbReference type="ARBA" id="ARBA00022759"/>
    </source>
</evidence>
<evidence type="ECO:0000256" key="6">
    <source>
        <dbReference type="ARBA" id="ARBA00023180"/>
    </source>
</evidence>
<evidence type="ECO:0000256" key="2">
    <source>
        <dbReference type="ARBA" id="ARBA00022723"/>
    </source>
</evidence>
<dbReference type="SUPFAM" id="SSF48537">
    <property type="entry name" value="Phospholipase C/P1 nuclease"/>
    <property type="match status" value="1"/>
</dbReference>
<organism evidence="7 8">
    <name type="scientific">Kordiimonas pumila</name>
    <dbReference type="NCBI Taxonomy" id="2161677"/>
    <lineage>
        <taxon>Bacteria</taxon>
        <taxon>Pseudomonadati</taxon>
        <taxon>Pseudomonadota</taxon>
        <taxon>Alphaproteobacteria</taxon>
        <taxon>Kordiimonadales</taxon>
        <taxon>Kordiimonadaceae</taxon>
        <taxon>Kordiimonas</taxon>
    </lineage>
</organism>
<evidence type="ECO:0000256" key="4">
    <source>
        <dbReference type="ARBA" id="ARBA00022801"/>
    </source>
</evidence>
<protein>
    <submittedName>
        <fullName evidence="7">S1/P1 nuclease</fullName>
    </submittedName>
</protein>
<evidence type="ECO:0000256" key="1">
    <source>
        <dbReference type="ARBA" id="ARBA00022722"/>
    </source>
</evidence>
<comment type="caution">
    <text evidence="7">The sequence shown here is derived from an EMBL/GenBank/DDBJ whole genome shotgun (WGS) entry which is preliminary data.</text>
</comment>
<dbReference type="RefSeq" id="WP_194215542.1">
    <property type="nucleotide sequence ID" value="NZ_CP061205.1"/>
</dbReference>
<dbReference type="Proteomes" id="UP001595444">
    <property type="component" value="Unassembled WGS sequence"/>
</dbReference>